<name>A0A915KMW8_ROMCU</name>
<evidence type="ECO:0000313" key="2">
    <source>
        <dbReference type="Proteomes" id="UP000887565"/>
    </source>
</evidence>
<sequence>MIARCRKKPISICVPLDGHNGVFVVISRKENLRVTLRPEEQITCQWKLGSLANQGEKINVSKVRTSDQQQEVKQKIPAHGRNGMIDQRTTVLASQSLTGCWESRLPDTNSDLFGCQSTDRTSDP</sequence>
<accession>A0A915KMW8</accession>
<feature type="compositionally biased region" description="Polar residues" evidence="1">
    <location>
        <begin position="62"/>
        <end position="71"/>
    </location>
</feature>
<evidence type="ECO:0000256" key="1">
    <source>
        <dbReference type="SAM" id="MobiDB-lite"/>
    </source>
</evidence>
<evidence type="ECO:0000313" key="3">
    <source>
        <dbReference type="WBParaSite" id="nRc.2.0.1.t39384-RA"/>
    </source>
</evidence>
<protein>
    <submittedName>
        <fullName evidence="3">Uncharacterized protein</fullName>
    </submittedName>
</protein>
<dbReference type="Proteomes" id="UP000887565">
    <property type="component" value="Unplaced"/>
</dbReference>
<organism evidence="2 3">
    <name type="scientific">Romanomermis culicivorax</name>
    <name type="common">Nematode worm</name>
    <dbReference type="NCBI Taxonomy" id="13658"/>
    <lineage>
        <taxon>Eukaryota</taxon>
        <taxon>Metazoa</taxon>
        <taxon>Ecdysozoa</taxon>
        <taxon>Nematoda</taxon>
        <taxon>Enoplea</taxon>
        <taxon>Dorylaimia</taxon>
        <taxon>Mermithida</taxon>
        <taxon>Mermithoidea</taxon>
        <taxon>Mermithidae</taxon>
        <taxon>Romanomermis</taxon>
    </lineage>
</organism>
<dbReference type="AlphaFoldDB" id="A0A915KMW8"/>
<dbReference type="WBParaSite" id="nRc.2.0.1.t39384-RA">
    <property type="protein sequence ID" value="nRc.2.0.1.t39384-RA"/>
    <property type="gene ID" value="nRc.2.0.1.g39384"/>
</dbReference>
<proteinExistence type="predicted"/>
<feature type="region of interest" description="Disordered" evidence="1">
    <location>
        <begin position="61"/>
        <end position="83"/>
    </location>
</feature>
<reference evidence="3" key="1">
    <citation type="submission" date="2022-11" db="UniProtKB">
        <authorList>
            <consortium name="WormBaseParasite"/>
        </authorList>
    </citation>
    <scope>IDENTIFICATION</scope>
</reference>
<keyword evidence="2" id="KW-1185">Reference proteome</keyword>